<sequence>MPGVIIHNFKLQTFENILHSQRFLAGGRTFKVGLKPLMLRTFFPFLDYIIPYLEAFARGKSPF</sequence>
<reference evidence="1 2" key="1">
    <citation type="submission" date="2011-09" db="EMBL/GenBank/DDBJ databases">
        <authorList>
            <person name="Weinstock G."/>
            <person name="Sodergren E."/>
            <person name="Clifton S."/>
            <person name="Fulton L."/>
            <person name="Fulton B."/>
            <person name="Courtney L."/>
            <person name="Fronick C."/>
            <person name="Harrison M."/>
            <person name="Strong C."/>
            <person name="Farmer C."/>
            <person name="Delahaunty K."/>
            <person name="Markovic C."/>
            <person name="Hall O."/>
            <person name="Minx P."/>
            <person name="Tomlinson C."/>
            <person name="Mitreva M."/>
            <person name="Hou S."/>
            <person name="Chen J."/>
            <person name="Wollam A."/>
            <person name="Pepin K.H."/>
            <person name="Johnson M."/>
            <person name="Bhonagiri V."/>
            <person name="Zhang X."/>
            <person name="Suruliraj S."/>
            <person name="Warren W."/>
            <person name="Chinwalla A."/>
            <person name="Mardis E.R."/>
            <person name="Wilson R.K."/>
        </authorList>
    </citation>
    <scope>NUCLEOTIDE SEQUENCE [LARGE SCALE GENOMIC DNA]</scope>
    <source>
        <strain evidence="1 2">F0439</strain>
    </source>
</reference>
<evidence type="ECO:0000313" key="1">
    <source>
        <dbReference type="EMBL" id="EHM00477.1"/>
    </source>
</evidence>
<evidence type="ECO:0000313" key="2">
    <source>
        <dbReference type="Proteomes" id="UP000004625"/>
    </source>
</evidence>
<dbReference type="EMBL" id="AGEY01000024">
    <property type="protein sequence ID" value="EHM00477.1"/>
    <property type="molecule type" value="Genomic_DNA"/>
</dbReference>
<accession>G9ZL85</accession>
<dbReference type="AlphaFoldDB" id="G9ZL85"/>
<comment type="caution">
    <text evidence="1">The sequence shown here is derived from an EMBL/GenBank/DDBJ whole genome shotgun (WGS) entry which is preliminary data.</text>
</comment>
<protein>
    <submittedName>
        <fullName evidence="1">Uncharacterized protein</fullName>
    </submittedName>
</protein>
<gene>
    <name evidence="1" type="ORF">HMPREF9103_00483</name>
</gene>
<organism evidence="1 2">
    <name type="scientific">Lentilactobacillus parafarraginis F0439</name>
    <dbReference type="NCBI Taxonomy" id="797515"/>
    <lineage>
        <taxon>Bacteria</taxon>
        <taxon>Bacillati</taxon>
        <taxon>Bacillota</taxon>
        <taxon>Bacilli</taxon>
        <taxon>Lactobacillales</taxon>
        <taxon>Lactobacillaceae</taxon>
        <taxon>Lentilactobacillus</taxon>
    </lineage>
</organism>
<dbReference type="Proteomes" id="UP000004625">
    <property type="component" value="Unassembled WGS sequence"/>
</dbReference>
<keyword evidence="2" id="KW-1185">Reference proteome</keyword>
<proteinExistence type="predicted"/>
<dbReference type="HOGENOM" id="CLU_2880268_0_0_9"/>
<name>G9ZL85_9LACO</name>